<dbReference type="RefSeq" id="WP_119932917.1">
    <property type="nucleotide sequence ID" value="NZ_JAAVUN010000013.1"/>
</dbReference>
<feature type="transmembrane region" description="Helical" evidence="1">
    <location>
        <begin position="123"/>
        <end position="140"/>
    </location>
</feature>
<feature type="transmembrane region" description="Helical" evidence="1">
    <location>
        <begin position="23"/>
        <end position="41"/>
    </location>
</feature>
<name>A0A846U519_9MICC</name>
<evidence type="ECO:0000256" key="1">
    <source>
        <dbReference type="SAM" id="Phobius"/>
    </source>
</evidence>
<dbReference type="Proteomes" id="UP000521379">
    <property type="component" value="Unassembled WGS sequence"/>
</dbReference>
<sequence>MPGSTDSNLGFTGSNRALAPRHAAAVGANALLVILAAAGFWRAVPESGWLMVVYYTHLSNAVALVSALLLVVALLRGGVVPGWVRSLRYVATCMLVLTFLVSLLVLVPLGSSFVGMFFQGSGLFHHLLCPAVSLISYLVVEDKTTLRRPWMLMVAVTLSYGLTFLLLNTWNLYLGPYPFLEVHNQSWVETVVWFLVLVGSAWVVGVALAWSRRAGTR</sequence>
<accession>A0A846U519</accession>
<keyword evidence="1" id="KW-0812">Transmembrane</keyword>
<evidence type="ECO:0000313" key="2">
    <source>
        <dbReference type="EMBL" id="NKE09851.1"/>
    </source>
</evidence>
<keyword evidence="1" id="KW-1133">Transmembrane helix</keyword>
<proteinExistence type="predicted"/>
<feature type="transmembrane region" description="Helical" evidence="1">
    <location>
        <begin position="53"/>
        <end position="75"/>
    </location>
</feature>
<feature type="transmembrane region" description="Helical" evidence="1">
    <location>
        <begin position="190"/>
        <end position="210"/>
    </location>
</feature>
<dbReference type="EMBL" id="JAAVUN010000013">
    <property type="protein sequence ID" value="NKE09851.1"/>
    <property type="molecule type" value="Genomic_DNA"/>
</dbReference>
<feature type="transmembrane region" description="Helical" evidence="1">
    <location>
        <begin position="152"/>
        <end position="170"/>
    </location>
</feature>
<keyword evidence="3" id="KW-1185">Reference proteome</keyword>
<evidence type="ECO:0000313" key="3">
    <source>
        <dbReference type="Proteomes" id="UP000521379"/>
    </source>
</evidence>
<keyword evidence="1" id="KW-0472">Membrane</keyword>
<gene>
    <name evidence="2" type="ORF">GTW58_07865</name>
</gene>
<reference evidence="2 3" key="1">
    <citation type="submission" date="2020-02" db="EMBL/GenBank/DDBJ databases">
        <authorList>
            <person name="Sun Q."/>
        </authorList>
    </citation>
    <scope>NUCLEOTIDE SEQUENCE [LARGE SCALE GENOMIC DNA]</scope>
    <source>
        <strain evidence="2 3">YIM 13062</strain>
    </source>
</reference>
<feature type="transmembrane region" description="Helical" evidence="1">
    <location>
        <begin position="87"/>
        <end position="111"/>
    </location>
</feature>
<comment type="caution">
    <text evidence="2">The sequence shown here is derived from an EMBL/GenBank/DDBJ whole genome shotgun (WGS) entry which is preliminary data.</text>
</comment>
<organism evidence="2 3">
    <name type="scientific">Kocuria subflava</name>
    <dbReference type="NCBI Taxonomy" id="1736139"/>
    <lineage>
        <taxon>Bacteria</taxon>
        <taxon>Bacillati</taxon>
        <taxon>Actinomycetota</taxon>
        <taxon>Actinomycetes</taxon>
        <taxon>Micrococcales</taxon>
        <taxon>Micrococcaceae</taxon>
        <taxon>Kocuria</taxon>
    </lineage>
</organism>
<protein>
    <submittedName>
        <fullName evidence="2">Uncharacterized protein</fullName>
    </submittedName>
</protein>
<dbReference type="AlphaFoldDB" id="A0A846U519"/>